<organism evidence="1 2">
    <name type="scientific">Mycena albidolilacea</name>
    <dbReference type="NCBI Taxonomy" id="1033008"/>
    <lineage>
        <taxon>Eukaryota</taxon>
        <taxon>Fungi</taxon>
        <taxon>Dikarya</taxon>
        <taxon>Basidiomycota</taxon>
        <taxon>Agaricomycotina</taxon>
        <taxon>Agaricomycetes</taxon>
        <taxon>Agaricomycetidae</taxon>
        <taxon>Agaricales</taxon>
        <taxon>Marasmiineae</taxon>
        <taxon>Mycenaceae</taxon>
        <taxon>Mycena</taxon>
    </lineage>
</organism>
<proteinExistence type="predicted"/>
<dbReference type="SUPFAM" id="SSF53474">
    <property type="entry name" value="alpha/beta-Hydrolases"/>
    <property type="match status" value="1"/>
</dbReference>
<dbReference type="AlphaFoldDB" id="A0AAD7API9"/>
<dbReference type="Gene3D" id="3.40.50.1820">
    <property type="entry name" value="alpha/beta hydrolase"/>
    <property type="match status" value="1"/>
</dbReference>
<gene>
    <name evidence="1" type="ORF">DFH08DRAFT_838141</name>
</gene>
<keyword evidence="2" id="KW-1185">Reference proteome</keyword>
<accession>A0AAD7API9</accession>
<name>A0AAD7API9_9AGAR</name>
<dbReference type="InterPro" id="IPR029058">
    <property type="entry name" value="AB_hydrolase_fold"/>
</dbReference>
<dbReference type="Proteomes" id="UP001218218">
    <property type="component" value="Unassembled WGS sequence"/>
</dbReference>
<evidence type="ECO:0000313" key="2">
    <source>
        <dbReference type="Proteomes" id="UP001218218"/>
    </source>
</evidence>
<dbReference type="EMBL" id="JARIHO010000003">
    <property type="protein sequence ID" value="KAJ7364034.1"/>
    <property type="molecule type" value="Genomic_DNA"/>
</dbReference>
<reference evidence="1" key="1">
    <citation type="submission" date="2023-03" db="EMBL/GenBank/DDBJ databases">
        <title>Massive genome expansion in bonnet fungi (Mycena s.s.) driven by repeated elements and novel gene families across ecological guilds.</title>
        <authorList>
            <consortium name="Lawrence Berkeley National Laboratory"/>
            <person name="Harder C.B."/>
            <person name="Miyauchi S."/>
            <person name="Viragh M."/>
            <person name="Kuo A."/>
            <person name="Thoen E."/>
            <person name="Andreopoulos B."/>
            <person name="Lu D."/>
            <person name="Skrede I."/>
            <person name="Drula E."/>
            <person name="Henrissat B."/>
            <person name="Morin E."/>
            <person name="Kohler A."/>
            <person name="Barry K."/>
            <person name="LaButti K."/>
            <person name="Morin E."/>
            <person name="Salamov A."/>
            <person name="Lipzen A."/>
            <person name="Mereny Z."/>
            <person name="Hegedus B."/>
            <person name="Baldrian P."/>
            <person name="Stursova M."/>
            <person name="Weitz H."/>
            <person name="Taylor A."/>
            <person name="Grigoriev I.V."/>
            <person name="Nagy L.G."/>
            <person name="Martin F."/>
            <person name="Kauserud H."/>
        </authorList>
    </citation>
    <scope>NUCLEOTIDE SEQUENCE</scope>
    <source>
        <strain evidence="1">CBHHK002</strain>
    </source>
</reference>
<evidence type="ECO:0000313" key="1">
    <source>
        <dbReference type="EMBL" id="KAJ7364034.1"/>
    </source>
</evidence>
<sequence length="377" mass="40863">MRVAPPGSLLQGEILDIVAGCPCLYQYTPCGSNDRPLVVFLPGGFHLARVVHGGHEGSRPEDFLAHWLNEAGFNVLAISYPLETEPVIMPAVCPGFRMRDWGRQAAEVTKRVVEAHQLPVEVILAGWSMGGRVVVPFTKAAKVMGVRVELYVALAATPGLAGLLSGNLPSKVQCSKTGYAAAPNLAQGFYAQVRAQGARNQTGEIIPEATFLREYYGNTPVNLLGYTLKHDGEEFVDDGGLCVGDSEVSDFASFPWIATLFPDNESDARHALADKATWGFIFTMKLTAMVERAKPIGVSWQRVAALVAAIPDRLSTRIEGNHYFFLGEKGARETAKAIASQWETYKVLRSELVSLLNVDFPSPLHGLPDTNALNPVS</sequence>
<protein>
    <submittedName>
        <fullName evidence="1">Uncharacterized protein</fullName>
    </submittedName>
</protein>
<comment type="caution">
    <text evidence="1">The sequence shown here is derived from an EMBL/GenBank/DDBJ whole genome shotgun (WGS) entry which is preliminary data.</text>
</comment>